<dbReference type="InterPro" id="IPR051267">
    <property type="entry name" value="STEAP_metalloreductase"/>
</dbReference>
<dbReference type="RefSeq" id="WP_175395040.1">
    <property type="nucleotide sequence ID" value="NZ_JABMCB010000166.1"/>
</dbReference>
<comment type="caution">
    <text evidence="3">The sequence shown here is derived from an EMBL/GenBank/DDBJ whole genome shotgun (WGS) entry which is preliminary data.</text>
</comment>
<dbReference type="Proteomes" id="UP000526125">
    <property type="component" value="Unassembled WGS sequence"/>
</dbReference>
<reference evidence="3 4" key="1">
    <citation type="submission" date="2020-05" db="EMBL/GenBank/DDBJ databases">
        <title>Genome Sequencing of Type Strains.</title>
        <authorList>
            <person name="Lemaire J.F."/>
            <person name="Inderbitzin P."/>
            <person name="Gregorio O.A."/>
            <person name="Collins S.B."/>
            <person name="Wespe N."/>
            <person name="Knight-Connoni V."/>
        </authorList>
    </citation>
    <scope>NUCLEOTIDE SEQUENCE [LARGE SCALE GENOMIC DNA]</scope>
    <source>
        <strain evidence="3 4">LMG 21957</strain>
    </source>
</reference>
<dbReference type="Gene3D" id="3.40.50.720">
    <property type="entry name" value="NAD(P)-binding Rossmann-like Domain"/>
    <property type="match status" value="1"/>
</dbReference>
<dbReference type="GO" id="GO:0016491">
    <property type="term" value="F:oxidoreductase activity"/>
    <property type="evidence" value="ECO:0007669"/>
    <property type="project" value="UniProtKB-KW"/>
</dbReference>
<dbReference type="AlphaFoldDB" id="A0A7Y6BW41"/>
<sequence>MKFGFIGAGTVAQTLAKHLLLHGHEVILSNNRGPETLSDLISSLGAGAKSGTPSEAAEQDFVILCVAWAQMPAALSMVPDWTGRVLIDATNRFENTEPLLGEWSGKNSSEIVAQYAPGAHVIKAFNSVPMEWIKDYTEEKPKTVLFMSGDNIQVKQVLKEIWEKIGFACIDLGSLSQGGLLQQIGGPLAGLNLNLLDQYTVR</sequence>
<name>A0A7Y6BW41_9BACL</name>
<feature type="domain" description="Pyrroline-5-carboxylate reductase catalytic N-terminal" evidence="2">
    <location>
        <begin position="2"/>
        <end position="91"/>
    </location>
</feature>
<dbReference type="Pfam" id="PF03807">
    <property type="entry name" value="F420_oxidored"/>
    <property type="match status" value="1"/>
</dbReference>
<protein>
    <submittedName>
        <fullName evidence="3">NAD(P)-binding domain-containing protein</fullName>
    </submittedName>
</protein>
<gene>
    <name evidence="3" type="ORF">HP552_08105</name>
</gene>
<evidence type="ECO:0000259" key="2">
    <source>
        <dbReference type="Pfam" id="PF03807"/>
    </source>
</evidence>
<keyword evidence="4" id="KW-1185">Reference proteome</keyword>
<accession>A0A7Y6BW41</accession>
<evidence type="ECO:0000256" key="1">
    <source>
        <dbReference type="ARBA" id="ARBA00023002"/>
    </source>
</evidence>
<organism evidence="3 4">
    <name type="scientific">Paenibacillus xylanilyticus</name>
    <dbReference type="NCBI Taxonomy" id="248903"/>
    <lineage>
        <taxon>Bacteria</taxon>
        <taxon>Bacillati</taxon>
        <taxon>Bacillota</taxon>
        <taxon>Bacilli</taxon>
        <taxon>Bacillales</taxon>
        <taxon>Paenibacillaceae</taxon>
        <taxon>Paenibacillus</taxon>
    </lineage>
</organism>
<dbReference type="EMBL" id="JABMCB010000166">
    <property type="protein sequence ID" value="NUU75200.1"/>
    <property type="molecule type" value="Genomic_DNA"/>
</dbReference>
<dbReference type="SUPFAM" id="SSF51735">
    <property type="entry name" value="NAD(P)-binding Rossmann-fold domains"/>
    <property type="match status" value="1"/>
</dbReference>
<dbReference type="InterPro" id="IPR028939">
    <property type="entry name" value="P5C_Rdtase_cat_N"/>
</dbReference>
<keyword evidence="1" id="KW-0560">Oxidoreductase</keyword>
<proteinExistence type="predicted"/>
<dbReference type="InterPro" id="IPR036291">
    <property type="entry name" value="NAD(P)-bd_dom_sf"/>
</dbReference>
<evidence type="ECO:0000313" key="4">
    <source>
        <dbReference type="Proteomes" id="UP000526125"/>
    </source>
</evidence>
<evidence type="ECO:0000313" key="3">
    <source>
        <dbReference type="EMBL" id="NUU75200.1"/>
    </source>
</evidence>
<dbReference type="PANTHER" id="PTHR14239">
    <property type="entry name" value="DUDULIN-RELATED"/>
    <property type="match status" value="1"/>
</dbReference>